<dbReference type="Pfam" id="PF13517">
    <property type="entry name" value="FG-GAP_3"/>
    <property type="match status" value="2"/>
</dbReference>
<dbReference type="PANTHER" id="PTHR16026:SF0">
    <property type="entry name" value="CARTILAGE ACIDIC PROTEIN 1"/>
    <property type="match status" value="1"/>
</dbReference>
<dbReference type="SUPFAM" id="SSF69318">
    <property type="entry name" value="Integrin alpha N-terminal domain"/>
    <property type="match status" value="1"/>
</dbReference>
<keyword evidence="1 3" id="KW-0732">Signal</keyword>
<dbReference type="InterPro" id="IPR027039">
    <property type="entry name" value="Crtac1"/>
</dbReference>
<evidence type="ECO:0000313" key="6">
    <source>
        <dbReference type="Proteomes" id="UP000264006"/>
    </source>
</evidence>
<dbReference type="Pfam" id="PF07593">
    <property type="entry name" value="UnbV_ASPIC"/>
    <property type="match status" value="1"/>
</dbReference>
<dbReference type="OrthoDB" id="9816120at2"/>
<dbReference type="RefSeq" id="WP_114591075.1">
    <property type="nucleotide sequence ID" value="NZ_CP031165.1"/>
</dbReference>
<feature type="region of interest" description="Disordered" evidence="2">
    <location>
        <begin position="22"/>
        <end position="78"/>
    </location>
</feature>
<feature type="signal peptide" evidence="3">
    <location>
        <begin position="1"/>
        <end position="22"/>
    </location>
</feature>
<dbReference type="PROSITE" id="PS51257">
    <property type="entry name" value="PROKAR_LIPOPROTEIN"/>
    <property type="match status" value="1"/>
</dbReference>
<feature type="compositionally biased region" description="Polar residues" evidence="2">
    <location>
        <begin position="62"/>
        <end position="71"/>
    </location>
</feature>
<feature type="chain" id="PRO_5038774142" description="ASPIC/UnbV domain-containing protein" evidence="3">
    <location>
        <begin position="23"/>
        <end position="582"/>
    </location>
</feature>
<proteinExistence type="predicted"/>
<evidence type="ECO:0000313" key="5">
    <source>
        <dbReference type="EMBL" id="AXV06421.1"/>
    </source>
</evidence>
<protein>
    <recommendedName>
        <fullName evidence="4">ASPIC/UnbV domain-containing protein</fullName>
    </recommendedName>
</protein>
<dbReference type="InterPro" id="IPR011519">
    <property type="entry name" value="UnbV_ASPIC"/>
</dbReference>
<dbReference type="AlphaFoldDB" id="A0A346XW24"/>
<dbReference type="InterPro" id="IPR013517">
    <property type="entry name" value="FG-GAP"/>
</dbReference>
<gene>
    <name evidence="5" type="ORF">DVS28_a1730</name>
</gene>
<dbReference type="EMBL" id="CP031165">
    <property type="protein sequence ID" value="AXV06421.1"/>
    <property type="molecule type" value="Genomic_DNA"/>
</dbReference>
<evidence type="ECO:0000256" key="2">
    <source>
        <dbReference type="SAM" id="MobiDB-lite"/>
    </source>
</evidence>
<name>A0A346XW24_9ACTN</name>
<evidence type="ECO:0000256" key="3">
    <source>
        <dbReference type="SAM" id="SignalP"/>
    </source>
</evidence>
<reference evidence="5 6" key="1">
    <citation type="submission" date="2018-09" db="EMBL/GenBank/DDBJ databases">
        <title>Complete genome sequence of Euzebya sp. DY32-46 isolated from seawater of Pacific Ocean.</title>
        <authorList>
            <person name="Xu L."/>
            <person name="Wu Y.-H."/>
            <person name="Xu X.-W."/>
        </authorList>
    </citation>
    <scope>NUCLEOTIDE SEQUENCE [LARGE SCALE GENOMIC DNA]</scope>
    <source>
        <strain evidence="5 6">DY32-46</strain>
    </source>
</reference>
<feature type="domain" description="ASPIC/UnbV" evidence="4">
    <location>
        <begin position="510"/>
        <end position="576"/>
    </location>
</feature>
<evidence type="ECO:0000256" key="1">
    <source>
        <dbReference type="ARBA" id="ARBA00022729"/>
    </source>
</evidence>
<dbReference type="InterPro" id="IPR028994">
    <property type="entry name" value="Integrin_alpha_N"/>
</dbReference>
<organism evidence="5 6">
    <name type="scientific">Euzebya pacifica</name>
    <dbReference type="NCBI Taxonomy" id="1608957"/>
    <lineage>
        <taxon>Bacteria</taxon>
        <taxon>Bacillati</taxon>
        <taxon>Actinomycetota</taxon>
        <taxon>Nitriliruptoria</taxon>
        <taxon>Euzebyales</taxon>
    </lineage>
</organism>
<dbReference type="KEGG" id="euz:DVS28_a1730"/>
<dbReference type="Gene3D" id="2.130.10.130">
    <property type="entry name" value="Integrin alpha, N-terminal"/>
    <property type="match status" value="2"/>
</dbReference>
<dbReference type="PANTHER" id="PTHR16026">
    <property type="entry name" value="CARTILAGE ACIDIC PROTEIN 1"/>
    <property type="match status" value="1"/>
</dbReference>
<accession>A0A346XW24</accession>
<dbReference type="Proteomes" id="UP000264006">
    <property type="component" value="Chromosome"/>
</dbReference>
<keyword evidence="6" id="KW-1185">Reference proteome</keyword>
<evidence type="ECO:0000259" key="4">
    <source>
        <dbReference type="Pfam" id="PF07593"/>
    </source>
</evidence>
<sequence>MHLSHRWLVGLLALAVAAAACTGTDPSSDGDEVVADGMSGLDTALDTPTAEQPLQVGASATPEASESTGPTSVVVDAPDRTYEGDVTLGFTDVTDQAGVGLLHESPLDDKEDGRRFMGGAAAGDLDNDGWTDLFVLGGGNISDALYHNNGDGTFTDVASAAGVDEPHVGAGVTMADYDGDGWLDMYVTSHGPPEAREPGRHRLWHNNGDGTFTDRAAEADVAWTTSVSADGFGAAFSDYDLDGDLDLFVAGWRRGTDSNRLFRNEGDGTFVDVTEDVGIINENVRGFGPCWTDLDDDRDPDLLLVADFGTTQVYINDDGTFREVRDEMNIGLNDSQSMGTTVADMNNDGLLDWYVTAIHDDDDVGRGLGNMLFMRQADGTFLERSAELGVDDGGWGWGAVDVDLNHDGWLDLVETNGWSLPSYESEPSKVFLSREGQSFDEVAADVGLVHDVDGLSVVRFDMDNDGDQDIAITAANERFSLFRNDIDGAATNWLRVVLDTSGSDDLAPMGFGSRVTVSTGAEEQLRALDGCANYLSSNEPSLHFGLHDADIVDELTVAWADGSTTTLSNVPGNQTLVLTPEE</sequence>